<sequence length="235" mass="25660">MLSLGSAVALFYWLDANAVLVGTFAFPLRALLSAAVGVFVLFGVRPWLSPFLRSSSVFAGFFVIPYLFFVGLYYFLLLPQREGEGVRGEQILSALITDASSNGIVEVGFSYPIYTPTVELKNAELFTRSVELFLRVVDASGDSSLYRAVRDEVPGAALSVEASVKGLLSENNEYVFNPVSVAPLATLTGRAAFVITDLEEGKTLRQALREAQQAQFELREIQSGDLIDEFPLIAL</sequence>
<evidence type="ECO:0000313" key="3">
    <source>
        <dbReference type="Proteomes" id="UP000051934"/>
    </source>
</evidence>
<proteinExistence type="predicted"/>
<keyword evidence="1" id="KW-1133">Transmembrane helix</keyword>
<dbReference type="Proteomes" id="UP000051934">
    <property type="component" value="Unassembled WGS sequence"/>
</dbReference>
<gene>
    <name evidence="2" type="ORF">ABR69_02230</name>
</gene>
<accession>A0A0R2RXQ3</accession>
<evidence type="ECO:0000256" key="1">
    <source>
        <dbReference type="SAM" id="Phobius"/>
    </source>
</evidence>
<protein>
    <submittedName>
        <fullName evidence="2">Uncharacterized protein</fullName>
    </submittedName>
</protein>
<feature type="transmembrane region" description="Helical" evidence="1">
    <location>
        <begin position="28"/>
        <end position="44"/>
    </location>
</feature>
<evidence type="ECO:0000313" key="2">
    <source>
        <dbReference type="EMBL" id="KRO67126.1"/>
    </source>
</evidence>
<dbReference type="EMBL" id="LIBB01000608">
    <property type="protein sequence ID" value="KRO67126.1"/>
    <property type="molecule type" value="Genomic_DNA"/>
</dbReference>
<comment type="caution">
    <text evidence="2">The sequence shown here is derived from an EMBL/GenBank/DDBJ whole genome shotgun (WGS) entry which is preliminary data.</text>
</comment>
<feature type="transmembrane region" description="Helical" evidence="1">
    <location>
        <begin position="56"/>
        <end position="76"/>
    </location>
</feature>
<reference evidence="2 3" key="1">
    <citation type="submission" date="2015-10" db="EMBL/GenBank/DDBJ databases">
        <title>Metagenome-Assembled Genomes uncover a global brackish microbiome.</title>
        <authorList>
            <person name="Hugerth L.W."/>
            <person name="Larsson J."/>
            <person name="Alneberg J."/>
            <person name="Lindh M.V."/>
            <person name="Legrand C."/>
            <person name="Pinhassi J."/>
            <person name="Andersson A.F."/>
        </authorList>
    </citation>
    <scope>NUCLEOTIDE SEQUENCE [LARGE SCALE GENOMIC DNA]</scope>
    <source>
        <strain evidence="2">BACL4 MAG-120507-bin80</strain>
    </source>
</reference>
<name>A0A0R2RXQ3_9GAMM</name>
<keyword evidence="1" id="KW-0812">Transmembrane</keyword>
<organism evidence="2 3">
    <name type="scientific">OM182 bacterium BACL3 MAG-120507-bin80</name>
    <dbReference type="NCBI Taxonomy" id="1655577"/>
    <lineage>
        <taxon>Bacteria</taxon>
        <taxon>Pseudomonadati</taxon>
        <taxon>Pseudomonadota</taxon>
        <taxon>Gammaproteobacteria</taxon>
        <taxon>OMG group</taxon>
        <taxon>OM182 clade</taxon>
    </lineage>
</organism>
<dbReference type="AlphaFoldDB" id="A0A0R2RXQ3"/>
<keyword evidence="1" id="KW-0472">Membrane</keyword>